<organism evidence="2 3">
    <name type="scientific">Halosolutus amylolyticus</name>
    <dbReference type="NCBI Taxonomy" id="2932267"/>
    <lineage>
        <taxon>Archaea</taxon>
        <taxon>Methanobacteriati</taxon>
        <taxon>Methanobacteriota</taxon>
        <taxon>Stenosarchaea group</taxon>
        <taxon>Halobacteria</taxon>
        <taxon>Halobacteriales</taxon>
        <taxon>Natrialbaceae</taxon>
        <taxon>Halosolutus</taxon>
    </lineage>
</organism>
<gene>
    <name evidence="2" type="ORF">ACFO5R_14480</name>
</gene>
<reference evidence="2 3" key="1">
    <citation type="journal article" date="2019" name="Int. J. Syst. Evol. Microbiol.">
        <title>The Global Catalogue of Microorganisms (GCM) 10K type strain sequencing project: providing services to taxonomists for standard genome sequencing and annotation.</title>
        <authorList>
            <consortium name="The Broad Institute Genomics Platform"/>
            <consortium name="The Broad Institute Genome Sequencing Center for Infectious Disease"/>
            <person name="Wu L."/>
            <person name="Ma J."/>
        </authorList>
    </citation>
    <scope>NUCLEOTIDE SEQUENCE [LARGE SCALE GENOMIC DNA]</scope>
    <source>
        <strain evidence="2 3">WLHS5</strain>
    </source>
</reference>
<keyword evidence="3" id="KW-1185">Reference proteome</keyword>
<accession>A0ABD5PRN3</accession>
<evidence type="ECO:0000313" key="2">
    <source>
        <dbReference type="EMBL" id="MFC4543133.1"/>
    </source>
</evidence>
<evidence type="ECO:0000313" key="3">
    <source>
        <dbReference type="Proteomes" id="UP001595898"/>
    </source>
</evidence>
<dbReference type="RefSeq" id="WP_250140182.1">
    <property type="nucleotide sequence ID" value="NZ_JALIQP010000002.1"/>
</dbReference>
<proteinExistence type="predicted"/>
<dbReference type="Proteomes" id="UP001595898">
    <property type="component" value="Unassembled WGS sequence"/>
</dbReference>
<evidence type="ECO:0000259" key="1">
    <source>
        <dbReference type="Pfam" id="PF26226"/>
    </source>
</evidence>
<dbReference type="EMBL" id="JBHSFA010000007">
    <property type="protein sequence ID" value="MFC4543133.1"/>
    <property type="molecule type" value="Genomic_DNA"/>
</dbReference>
<protein>
    <recommendedName>
        <fullName evidence="1">DUF8052 domain-containing protein</fullName>
    </recommendedName>
</protein>
<feature type="domain" description="DUF8052" evidence="1">
    <location>
        <begin position="25"/>
        <end position="182"/>
    </location>
</feature>
<dbReference type="AlphaFoldDB" id="A0ABD5PRN3"/>
<comment type="caution">
    <text evidence="2">The sequence shown here is derived from an EMBL/GenBank/DDBJ whole genome shotgun (WGS) entry which is preliminary data.</text>
</comment>
<dbReference type="Pfam" id="PF26226">
    <property type="entry name" value="DUF8052"/>
    <property type="match status" value="1"/>
</dbReference>
<sequence>MSEGEVPTADDLPAEISEAAPEWADEYLDRVAHRLVYSYDLEKDYRHGGERWDLYGEMRVVNQKQFFHPALSYADHEAEEYVFARRESRPTVAELDRLVDLGHEIADERIVADEEHFGTDVSFVLVADELPDDVREYVSGFRDRTLLKFGYYGHYDVNLVVVVPDAEECVASEAADVAEAFTLWDDVSEPEDGVLSRFAKRFWR</sequence>
<name>A0ABD5PRN3_9EURY</name>
<dbReference type="InterPro" id="IPR058365">
    <property type="entry name" value="DUF8052"/>
</dbReference>